<dbReference type="PANTHER" id="PTHR28125:SF3">
    <property type="entry name" value="TRANSCRIPTION REGULATOR RUA1 C-TERMINAL DOMAIN-CONTAINING PROTEIN"/>
    <property type="match status" value="1"/>
</dbReference>
<dbReference type="Proteomes" id="UP001590950">
    <property type="component" value="Unassembled WGS sequence"/>
</dbReference>
<dbReference type="InterPro" id="IPR028012">
    <property type="entry name" value="Rua1_C"/>
</dbReference>
<dbReference type="Pfam" id="PF14616">
    <property type="entry name" value="Rua1_C"/>
    <property type="match status" value="1"/>
</dbReference>
<organism evidence="2 3">
    <name type="scientific">Stereocaulon virgatum</name>
    <dbReference type="NCBI Taxonomy" id="373712"/>
    <lineage>
        <taxon>Eukaryota</taxon>
        <taxon>Fungi</taxon>
        <taxon>Dikarya</taxon>
        <taxon>Ascomycota</taxon>
        <taxon>Pezizomycotina</taxon>
        <taxon>Lecanoromycetes</taxon>
        <taxon>OSLEUM clade</taxon>
        <taxon>Lecanoromycetidae</taxon>
        <taxon>Lecanorales</taxon>
        <taxon>Lecanorineae</taxon>
        <taxon>Stereocaulaceae</taxon>
        <taxon>Stereocaulon</taxon>
    </lineage>
</organism>
<reference evidence="2 3" key="1">
    <citation type="submission" date="2024-09" db="EMBL/GenBank/DDBJ databases">
        <title>Rethinking Asexuality: The Enigmatic Case of Functional Sexual Genes in Lepraria (Stereocaulaceae).</title>
        <authorList>
            <person name="Doellman M."/>
            <person name="Sun Y."/>
            <person name="Barcenas-Pena A."/>
            <person name="Lumbsch H.T."/>
            <person name="Grewe F."/>
        </authorList>
    </citation>
    <scope>NUCLEOTIDE SEQUENCE [LARGE SCALE GENOMIC DNA]</scope>
    <source>
        <strain evidence="2 3">Mercado 3170</strain>
    </source>
</reference>
<sequence length="508" mass="55146">MAERRGDISFCRANGGWSTQAPREISLGLLHGPLTYGQRNSARDHGNHSLVIASTANLLVSDASAPISPSPVEQWSQSPWAAKKFDDTFEDKPWSNNAGHNVMVSKSDNGYASTDYTEPLTDCHTANGIQLPGLETLSPTVRHASNNVSSVQAYSNNYGLGMFCSKTMNHLSELGLETPATPYQATQKGSVTLDPYSQHSLQISPYTSHDGGQSYSDHHFALWRTQRSSYLMDTVVNTPGFISHGLSSDTVSNKSTKLLDTSVQRHPPRPAEFACCDRIHDLQTTVNEPIGNVGHESKPTSPSPSPFLDSSTAIAIDSDNVHQQIEDFLASDSFASLSGPPLVSSQLTATHPTTLIPHPQSPRFPGDLYSPSYTRKFGNQREGWCGLCRPGRWLALKNSAFWYDKSFTHGISAASGKVFDGPSEIRKGRKAGVLEGLCGTCGGWIALVVSKKGGLSWFRHAYKCHEHIKISKASQKRRHSGSPRNANIVKPAAADGKDVAIKVGRVVH</sequence>
<dbReference type="EMBL" id="JBEFKJ010000012">
    <property type="protein sequence ID" value="KAL2043052.1"/>
    <property type="molecule type" value="Genomic_DNA"/>
</dbReference>
<gene>
    <name evidence="2" type="ORF">N7G274_004111</name>
</gene>
<proteinExistence type="predicted"/>
<dbReference type="PANTHER" id="PTHR28125">
    <property type="entry name" value="MEIOTIC EXPRESSION UP-REGULATED PROTEIN 26"/>
    <property type="match status" value="1"/>
</dbReference>
<evidence type="ECO:0000313" key="3">
    <source>
        <dbReference type="Proteomes" id="UP001590950"/>
    </source>
</evidence>
<name>A0ABR4AEP6_9LECA</name>
<comment type="caution">
    <text evidence="2">The sequence shown here is derived from an EMBL/GenBank/DDBJ whole genome shotgun (WGS) entry which is preliminary data.</text>
</comment>
<accession>A0ABR4AEP6</accession>
<protein>
    <recommendedName>
        <fullName evidence="1">Transcription regulator Rua1 C-terminal domain-containing protein</fullName>
    </recommendedName>
</protein>
<feature type="domain" description="Transcription regulator Rua1 C-terminal" evidence="1">
    <location>
        <begin position="367"/>
        <end position="465"/>
    </location>
</feature>
<evidence type="ECO:0000259" key="1">
    <source>
        <dbReference type="Pfam" id="PF14616"/>
    </source>
</evidence>
<keyword evidence="3" id="KW-1185">Reference proteome</keyword>
<evidence type="ECO:0000313" key="2">
    <source>
        <dbReference type="EMBL" id="KAL2043052.1"/>
    </source>
</evidence>